<dbReference type="FunFam" id="1.25.40.10:FF:000361">
    <property type="entry name" value="Pentatricopeptide repeat-containing protein chloroplastic"/>
    <property type="match status" value="2"/>
</dbReference>
<dbReference type="GO" id="GO:0008270">
    <property type="term" value="F:zinc ion binding"/>
    <property type="evidence" value="ECO:0007669"/>
    <property type="project" value="InterPro"/>
</dbReference>
<reference evidence="6 7" key="1">
    <citation type="submission" date="2019-05" db="EMBL/GenBank/DDBJ databases">
        <title>Mikania micrantha, genome provides insights into the molecular mechanism of rapid growth.</title>
        <authorList>
            <person name="Liu B."/>
        </authorList>
    </citation>
    <scope>NUCLEOTIDE SEQUENCE [LARGE SCALE GENOMIC DNA]</scope>
    <source>
        <strain evidence="6">NLD-2019</strain>
        <tissue evidence="6">Leaf</tissue>
    </source>
</reference>
<accession>A0A5N6N7Y1</accession>
<feature type="repeat" description="PPR" evidence="3">
    <location>
        <begin position="282"/>
        <end position="316"/>
    </location>
</feature>
<protein>
    <recommendedName>
        <fullName evidence="5">DYW domain-containing protein</fullName>
    </recommendedName>
</protein>
<feature type="repeat" description="PPR" evidence="3">
    <location>
        <begin position="148"/>
        <end position="182"/>
    </location>
</feature>
<dbReference type="Pfam" id="PF01535">
    <property type="entry name" value="PPR"/>
    <property type="match status" value="4"/>
</dbReference>
<feature type="region of interest" description="Disordered" evidence="4">
    <location>
        <begin position="1"/>
        <end position="28"/>
    </location>
</feature>
<dbReference type="FunFam" id="1.25.40.10:FF:000690">
    <property type="entry name" value="Pentatricopeptide repeat-containing protein"/>
    <property type="match status" value="1"/>
</dbReference>
<evidence type="ECO:0000313" key="6">
    <source>
        <dbReference type="EMBL" id="KAD4385408.1"/>
    </source>
</evidence>
<dbReference type="FunFam" id="1.25.40.10:FF:000344">
    <property type="entry name" value="Pentatricopeptide repeat-containing protein"/>
    <property type="match status" value="1"/>
</dbReference>
<feature type="repeat" description="PPR" evidence="3">
    <location>
        <begin position="487"/>
        <end position="521"/>
    </location>
</feature>
<evidence type="ECO:0000256" key="3">
    <source>
        <dbReference type="PROSITE-ProRule" id="PRU00708"/>
    </source>
</evidence>
<gene>
    <name evidence="6" type="ORF">E3N88_25576</name>
</gene>
<comment type="caution">
    <text evidence="6">The sequence shown here is derived from an EMBL/GenBank/DDBJ whole genome shotgun (WGS) entry which is preliminary data.</text>
</comment>
<organism evidence="6 7">
    <name type="scientific">Mikania micrantha</name>
    <name type="common">bitter vine</name>
    <dbReference type="NCBI Taxonomy" id="192012"/>
    <lineage>
        <taxon>Eukaryota</taxon>
        <taxon>Viridiplantae</taxon>
        <taxon>Streptophyta</taxon>
        <taxon>Embryophyta</taxon>
        <taxon>Tracheophyta</taxon>
        <taxon>Spermatophyta</taxon>
        <taxon>Magnoliopsida</taxon>
        <taxon>eudicotyledons</taxon>
        <taxon>Gunneridae</taxon>
        <taxon>Pentapetalae</taxon>
        <taxon>asterids</taxon>
        <taxon>campanulids</taxon>
        <taxon>Asterales</taxon>
        <taxon>Asteraceae</taxon>
        <taxon>Asteroideae</taxon>
        <taxon>Heliantheae alliance</taxon>
        <taxon>Eupatorieae</taxon>
        <taxon>Mikania</taxon>
    </lineage>
</organism>
<feature type="repeat" description="PPR" evidence="3">
    <location>
        <begin position="386"/>
        <end position="420"/>
    </location>
</feature>
<name>A0A5N6N7Y1_9ASTR</name>
<feature type="repeat" description="PPR" evidence="3">
    <location>
        <begin position="78"/>
        <end position="112"/>
    </location>
</feature>
<evidence type="ECO:0000259" key="5">
    <source>
        <dbReference type="Pfam" id="PF14432"/>
    </source>
</evidence>
<keyword evidence="2" id="KW-0677">Repeat</keyword>
<dbReference type="PANTHER" id="PTHR47926">
    <property type="entry name" value="PENTATRICOPEPTIDE REPEAT-CONTAINING PROTEIN"/>
    <property type="match status" value="1"/>
</dbReference>
<feature type="repeat" description="PPR" evidence="3">
    <location>
        <begin position="588"/>
        <end position="622"/>
    </location>
</feature>
<proteinExistence type="inferred from homology"/>
<feature type="domain" description="DYW" evidence="5">
    <location>
        <begin position="800"/>
        <end position="892"/>
    </location>
</feature>
<dbReference type="AlphaFoldDB" id="A0A5N6N7Y1"/>
<dbReference type="NCBIfam" id="TIGR00756">
    <property type="entry name" value="PPR"/>
    <property type="match status" value="4"/>
</dbReference>
<dbReference type="Proteomes" id="UP000326396">
    <property type="component" value="Linkage Group LG3"/>
</dbReference>
<dbReference type="Pfam" id="PF14432">
    <property type="entry name" value="DYW_deaminase"/>
    <property type="match status" value="1"/>
</dbReference>
<dbReference type="GO" id="GO:0003729">
    <property type="term" value="F:mRNA binding"/>
    <property type="evidence" value="ECO:0007669"/>
    <property type="project" value="UniProtKB-ARBA"/>
</dbReference>
<sequence length="892" mass="100642">MTMMSPPSSVDVGSHHPSPPHVGTSSATTKIRITKCQLPDRRHLNPLSQNTNLLCKFKNLTGAHTETISIPLQWENNNLYQWNAIISRYAKSNLWYDAILIFCQFLQTDHKPDHFTLPCVIKACVGISNLNCGLLIHGMAVKIGLISDVFVGNALVAMYGNFGFVEDAVKVFDLMPRRNLITWNSLISGFSGNGFYQESFDLLVKLLVNEDELIPDGVTLVTLLPVCAAKKDILVGKLIQSLAFKLGLYQDLKVQNALMDMYLKCGYMLEARTILEGNEDKNVVSWNSFILGCSKEGEDEQTFQLLHNMLISGVKPDQVTILNVLSVCLHHSQLLKVKELHGYSIRHGIESDQFVANAFIAAYAKCECGSSLTLAGNVFNMMKDVTLSSWNAFIGGYAKNGNPLKAVDLFVKMTSLGFKPDWYSIGSLLLACAELKLLQYGKETHGFVIRNRLETDLQVSNSLLSFYIQCEEPLSAKIMFDGIENKNFISWNAMITGYSQMKQPNEALNLFRMMVYSGIQPYEIAVTSVLNACTQLSALRLGQSVHCFTLKKNFTRDIYVSSSIIDMYSKTGCIKASQSVFDQTGKNHIGLWTVMIAAYGIHGNGKKAMMLFYEMQNFNMKPDHFTFIAILMACNHGGLVKQGLNVFNEMQTIHGVKPKLEHYACIIDMLGRASLFDDALMLINEMPEEPDARIWSSLLSSCRVHGDMELGNKCADKLLQLDPNKAENYVLTSNLFASFCKWDDVRIMRQRMKELGLKKEVGCSWIELKGKVYNFFAGDEILPNIHDMWRKLEDDITQHGYKPDTKCVLHDLKEDEKVDILRGHSEKLAVSFGLLRSCKGETLRIFKNLRICEDCHNAIKLVSKAVDREIIIRDNKRFHHFRYGHCSCGEYW</sequence>
<evidence type="ECO:0000313" key="7">
    <source>
        <dbReference type="Proteomes" id="UP000326396"/>
    </source>
</evidence>
<evidence type="ECO:0000256" key="1">
    <source>
        <dbReference type="ARBA" id="ARBA00006643"/>
    </source>
</evidence>
<dbReference type="PANTHER" id="PTHR47926:SF383">
    <property type="entry name" value="DYW DOMAIN-CONTAINING PROTEIN"/>
    <property type="match status" value="1"/>
</dbReference>
<evidence type="ECO:0000256" key="4">
    <source>
        <dbReference type="SAM" id="MobiDB-lite"/>
    </source>
</evidence>
<dbReference type="OrthoDB" id="1859983at2759"/>
<evidence type="ECO:0000256" key="2">
    <source>
        <dbReference type="ARBA" id="ARBA00022737"/>
    </source>
</evidence>
<dbReference type="InterPro" id="IPR032867">
    <property type="entry name" value="DYW_dom"/>
</dbReference>
<dbReference type="InterPro" id="IPR046848">
    <property type="entry name" value="E_motif"/>
</dbReference>
<dbReference type="Pfam" id="PF20431">
    <property type="entry name" value="E_motif"/>
    <property type="match status" value="1"/>
</dbReference>
<keyword evidence="7" id="KW-1185">Reference proteome</keyword>
<dbReference type="PROSITE" id="PS51375">
    <property type="entry name" value="PPR"/>
    <property type="match status" value="6"/>
</dbReference>
<dbReference type="InterPro" id="IPR011990">
    <property type="entry name" value="TPR-like_helical_dom_sf"/>
</dbReference>
<dbReference type="Pfam" id="PF13041">
    <property type="entry name" value="PPR_2"/>
    <property type="match status" value="4"/>
</dbReference>
<dbReference type="Gene3D" id="1.25.40.10">
    <property type="entry name" value="Tetratricopeptide repeat domain"/>
    <property type="match status" value="5"/>
</dbReference>
<dbReference type="InterPro" id="IPR046960">
    <property type="entry name" value="PPR_At4g14850-like_plant"/>
</dbReference>
<comment type="similarity">
    <text evidence="1">Belongs to the PPR family. PCMP-H subfamily.</text>
</comment>
<dbReference type="InterPro" id="IPR002885">
    <property type="entry name" value="PPR_rpt"/>
</dbReference>
<dbReference type="EMBL" id="SZYD01000013">
    <property type="protein sequence ID" value="KAD4385408.1"/>
    <property type="molecule type" value="Genomic_DNA"/>
</dbReference>
<dbReference type="GO" id="GO:0009451">
    <property type="term" value="P:RNA modification"/>
    <property type="evidence" value="ECO:0007669"/>
    <property type="project" value="InterPro"/>
</dbReference>